<dbReference type="OrthoDB" id="8926596at2"/>
<dbReference type="STRING" id="190721.ACS15_5443"/>
<dbReference type="EMBL" id="CP016023">
    <property type="protein sequence ID" value="ANJ75736.1"/>
    <property type="molecule type" value="Genomic_DNA"/>
</dbReference>
<protein>
    <submittedName>
        <fullName evidence="1">Uncharacterized protein</fullName>
    </submittedName>
</protein>
<dbReference type="Proteomes" id="UP000078572">
    <property type="component" value="Chromosome 2"/>
</dbReference>
<keyword evidence="2" id="KW-1185">Reference proteome</keyword>
<dbReference type="AlphaFoldDB" id="A0A192A654"/>
<evidence type="ECO:0000313" key="2">
    <source>
        <dbReference type="Proteomes" id="UP000078572"/>
    </source>
</evidence>
<sequence>MEPSQTNPFPKSDGNGNLIREDVAQAAERVKATTAEAIDRTAGAAADALDEVVARRAQWRASRQRFANDATDCMRTHPLATIALAFGAGFLISRLLGSDDD</sequence>
<accession>A0A192A654</accession>
<name>A0A192A654_9RALS</name>
<dbReference type="GeneID" id="61529306"/>
<dbReference type="RefSeq" id="WP_064808525.1">
    <property type="nucleotide sequence ID" value="NZ_CP016023.1"/>
</dbReference>
<reference evidence="2" key="1">
    <citation type="submission" date="2016-06" db="EMBL/GenBank/DDBJ databases">
        <authorList>
            <person name="Xu Y."/>
            <person name="Nagy A."/>
            <person name="Yan X."/>
            <person name="Kim S.W."/>
            <person name="Haley B."/>
            <person name="Liu N.T."/>
            <person name="Nou X."/>
        </authorList>
    </citation>
    <scope>NUCLEOTIDE SEQUENCE [LARGE SCALE GENOMIC DNA]</scope>
    <source>
        <strain evidence="2">ATCC 49129</strain>
    </source>
</reference>
<proteinExistence type="predicted"/>
<gene>
    <name evidence="1" type="ORF">A9Y76_25005</name>
</gene>
<organism evidence="1 2">
    <name type="scientific">Ralstonia insidiosa</name>
    <dbReference type="NCBI Taxonomy" id="190721"/>
    <lineage>
        <taxon>Bacteria</taxon>
        <taxon>Pseudomonadati</taxon>
        <taxon>Pseudomonadota</taxon>
        <taxon>Betaproteobacteria</taxon>
        <taxon>Burkholderiales</taxon>
        <taxon>Burkholderiaceae</taxon>
        <taxon>Ralstonia</taxon>
    </lineage>
</organism>
<evidence type="ECO:0000313" key="1">
    <source>
        <dbReference type="EMBL" id="ANJ75736.1"/>
    </source>
</evidence>